<evidence type="ECO:0000313" key="2">
    <source>
        <dbReference type="EMBL" id="MBW7465903.1"/>
    </source>
</evidence>
<dbReference type="RefSeq" id="WP_219875798.1">
    <property type="nucleotide sequence ID" value="NZ_JAHYXK010000002.1"/>
</dbReference>
<dbReference type="PROSITE" id="PS51257">
    <property type="entry name" value="PROKAR_LIPOPROTEIN"/>
    <property type="match status" value="1"/>
</dbReference>
<dbReference type="EMBL" id="JAHYXK010000002">
    <property type="protein sequence ID" value="MBW7465903.1"/>
    <property type="molecule type" value="Genomic_DNA"/>
</dbReference>
<sequence>MFIDKLLSLAIGLLFLLVLSCDSPSGNSSNETTTLTSQRTLKNDPAFWDYAASSNMLQTEIGQLAMEKGEPESIKALGEKAVKFHSKALQQLKSITRQHATLHLPDSLTGADSKLVKEFKQLEGEEFNARYKAFIASTHQMQLTRYKEALEKADDQVTRDWLNSILTHLQEKLNDLYTADSVQENATL</sequence>
<dbReference type="Pfam" id="PF13628">
    <property type="entry name" value="DUF4142"/>
    <property type="match status" value="1"/>
</dbReference>
<reference evidence="2 3" key="1">
    <citation type="journal article" date="2016" name="Int. J. Syst. Evol. Microbiol.">
        <title>Pontibacter aydingkolensis sp. nov., isolated from soil of a salt lake.</title>
        <authorList>
            <person name="Osman G."/>
            <person name="Zhang T."/>
            <person name="Lou K."/>
            <person name="Gao Y."/>
            <person name="Chang W."/>
            <person name="Lin Q."/>
            <person name="Yang H.M."/>
            <person name="Huo X.D."/>
            <person name="Wang N."/>
        </authorList>
    </citation>
    <scope>NUCLEOTIDE SEQUENCE [LARGE SCALE GENOMIC DNA]</scope>
    <source>
        <strain evidence="2 3">KACC 19255</strain>
    </source>
</reference>
<evidence type="ECO:0000259" key="1">
    <source>
        <dbReference type="Pfam" id="PF13628"/>
    </source>
</evidence>
<dbReference type="InterPro" id="IPR025419">
    <property type="entry name" value="DUF4142"/>
</dbReference>
<dbReference type="Proteomes" id="UP000813018">
    <property type="component" value="Unassembled WGS sequence"/>
</dbReference>
<organism evidence="2 3">
    <name type="scientific">Pontibacter aydingkolensis</name>
    <dbReference type="NCBI Taxonomy" id="1911536"/>
    <lineage>
        <taxon>Bacteria</taxon>
        <taxon>Pseudomonadati</taxon>
        <taxon>Bacteroidota</taxon>
        <taxon>Cytophagia</taxon>
        <taxon>Cytophagales</taxon>
        <taxon>Hymenobacteraceae</taxon>
        <taxon>Pontibacter</taxon>
    </lineage>
</organism>
<proteinExistence type="predicted"/>
<dbReference type="PANTHER" id="PTHR38593:SF1">
    <property type="entry name" value="BLR2558 PROTEIN"/>
    <property type="match status" value="1"/>
</dbReference>
<dbReference type="PANTHER" id="PTHR38593">
    <property type="entry name" value="BLR2558 PROTEIN"/>
    <property type="match status" value="1"/>
</dbReference>
<comment type="caution">
    <text evidence="2">The sequence shown here is derived from an EMBL/GenBank/DDBJ whole genome shotgun (WGS) entry which is preliminary data.</text>
</comment>
<name>A0ABS7CPY8_9BACT</name>
<dbReference type="Gene3D" id="1.20.1260.10">
    <property type="match status" value="1"/>
</dbReference>
<dbReference type="InterPro" id="IPR012347">
    <property type="entry name" value="Ferritin-like"/>
</dbReference>
<accession>A0ABS7CPY8</accession>
<keyword evidence="3" id="KW-1185">Reference proteome</keyword>
<evidence type="ECO:0000313" key="3">
    <source>
        <dbReference type="Proteomes" id="UP000813018"/>
    </source>
</evidence>
<protein>
    <submittedName>
        <fullName evidence="2">DUF4142 domain-containing protein</fullName>
    </submittedName>
</protein>
<feature type="domain" description="DUF4142" evidence="1">
    <location>
        <begin position="43"/>
        <end position="175"/>
    </location>
</feature>
<gene>
    <name evidence="2" type="ORF">K0O23_02405</name>
</gene>